<dbReference type="EMBL" id="LXJZ01000110">
    <property type="protein sequence ID" value="OAJ60110.1"/>
    <property type="molecule type" value="Genomic_DNA"/>
</dbReference>
<dbReference type="PANTHER" id="PTHR34501:SF9">
    <property type="entry name" value="MAJOR OUTER MEMBRANE PROTEIN P.IA"/>
    <property type="match status" value="1"/>
</dbReference>
<dbReference type="GO" id="GO:0006811">
    <property type="term" value="P:monoatomic ion transport"/>
    <property type="evidence" value="ECO:0007669"/>
    <property type="project" value="UniProtKB-KW"/>
</dbReference>
<feature type="chain" id="PRO_5008393841" description="Porin domain-containing protein" evidence="11">
    <location>
        <begin position="23"/>
        <end position="363"/>
    </location>
</feature>
<dbReference type="CDD" id="cd00342">
    <property type="entry name" value="gram_neg_porins"/>
    <property type="match status" value="1"/>
</dbReference>
<evidence type="ECO:0000313" key="14">
    <source>
        <dbReference type="EMBL" id="OAJ63241.1"/>
    </source>
</evidence>
<dbReference type="STRING" id="1462993.A6V36_25755"/>
<dbReference type="InterPro" id="IPR033900">
    <property type="entry name" value="Gram_neg_porin_domain"/>
</dbReference>
<dbReference type="SUPFAM" id="SSF56935">
    <property type="entry name" value="Porins"/>
    <property type="match status" value="1"/>
</dbReference>
<dbReference type="EMBL" id="LXKA01000143">
    <property type="protein sequence ID" value="OAJ63241.1"/>
    <property type="molecule type" value="Genomic_DNA"/>
</dbReference>
<dbReference type="RefSeq" id="WP_064267304.1">
    <property type="nucleotide sequence ID" value="NZ_LXJZ01000110.1"/>
</dbReference>
<keyword evidence="9" id="KW-0472">Membrane</keyword>
<sequence>MKTPWAVAATACTFAAAIPAHAQSSVQLWGALDAGITMVTNQKGGHNYTMDNGIATPNLWGLRGTEDLGGGNKAIFELIDQFNLGTGAIFPTNGGGLFGRNAYVGLSNDQYGKLTFGEQYDFMIDSLLRFDNSIYIAGLYGFREGPFSGLGIPGNSSGNANFDRMSGTAISNSVKYTTPTYYGFSAGALYSFGGVPGAIAQNDGKSFGANYASGPFSAGVAYTYQRYAQLANGMAGIRNYGVGAEYKFGLAALNVLYTNTKNTANNATINVCQIGARYQITPALSVGGDYELMKGNAVLASDKANQFSAGIRYALSKRTVLYTEAVYQKVSGDNNPRAWIMAVSSASGNDRQLLTRVGILHKF</sequence>
<keyword evidence="5" id="KW-0812">Transmembrane</keyword>
<organism evidence="14 16">
    <name type="scientific">Paraburkholderia ginsengiterrae</name>
    <dbReference type="NCBI Taxonomy" id="1462993"/>
    <lineage>
        <taxon>Bacteria</taxon>
        <taxon>Pseudomonadati</taxon>
        <taxon>Pseudomonadota</taxon>
        <taxon>Betaproteobacteria</taxon>
        <taxon>Burkholderiales</taxon>
        <taxon>Burkholderiaceae</taxon>
        <taxon>Paraburkholderia</taxon>
    </lineage>
</organism>
<dbReference type="GO" id="GO:0015288">
    <property type="term" value="F:porin activity"/>
    <property type="evidence" value="ECO:0007669"/>
    <property type="project" value="UniProtKB-KW"/>
</dbReference>
<evidence type="ECO:0000256" key="9">
    <source>
        <dbReference type="ARBA" id="ARBA00023136"/>
    </source>
</evidence>
<reference evidence="15 16" key="1">
    <citation type="submission" date="2016-04" db="EMBL/GenBank/DDBJ databases">
        <title>Reclassification of Paraburkholderia panaciterrae (Farh et al. 2015) Dobritsa &amp; Samadpour 2016 as a later homotypic synonym of Paraburkholderia ginsengiterrae (Farh et al. 2015) Dobritsa &amp; Samadpour 2016.</title>
        <authorList>
            <person name="Dobritsa A.P."/>
            <person name="Kutumbaka K."/>
            <person name="Samadpour M."/>
        </authorList>
    </citation>
    <scope>NUCLEOTIDE SEQUENCE [LARGE SCALE GENOMIC DNA]</scope>
    <source>
        <strain evidence="14 16">DCY85</strain>
        <strain evidence="13 15">DCY85-1</strain>
    </source>
</reference>
<comment type="subcellular location">
    <subcellularLocation>
        <location evidence="1">Cell outer membrane</location>
        <topology evidence="1">Multi-pass membrane protein</topology>
    </subcellularLocation>
</comment>
<proteinExistence type="predicted"/>
<accession>A0A1A9NBY0</accession>
<name>A0A1A9NBY0_9BURK</name>
<evidence type="ECO:0000256" key="1">
    <source>
        <dbReference type="ARBA" id="ARBA00004571"/>
    </source>
</evidence>
<dbReference type="InterPro" id="IPR023614">
    <property type="entry name" value="Porin_dom_sf"/>
</dbReference>
<keyword evidence="8" id="KW-0626">Porin</keyword>
<feature type="domain" description="Porin" evidence="12">
    <location>
        <begin position="8"/>
        <end position="332"/>
    </location>
</feature>
<dbReference type="OrthoDB" id="8982743at2"/>
<keyword evidence="6 11" id="KW-0732">Signal</keyword>
<comment type="subunit">
    <text evidence="2">Homotrimer.</text>
</comment>
<evidence type="ECO:0000256" key="6">
    <source>
        <dbReference type="ARBA" id="ARBA00022729"/>
    </source>
</evidence>
<gene>
    <name evidence="13" type="ORF">A6V36_25755</name>
    <name evidence="14" type="ORF">A6V37_21585</name>
</gene>
<keyword evidence="15" id="KW-1185">Reference proteome</keyword>
<evidence type="ECO:0000313" key="15">
    <source>
        <dbReference type="Proteomes" id="UP000077961"/>
    </source>
</evidence>
<dbReference type="Proteomes" id="UP000078116">
    <property type="component" value="Unassembled WGS sequence"/>
</dbReference>
<comment type="caution">
    <text evidence="14">The sequence shown here is derived from an EMBL/GenBank/DDBJ whole genome shotgun (WGS) entry which is preliminary data.</text>
</comment>
<dbReference type="Gene3D" id="2.40.160.10">
    <property type="entry name" value="Porin"/>
    <property type="match status" value="1"/>
</dbReference>
<evidence type="ECO:0000256" key="4">
    <source>
        <dbReference type="ARBA" id="ARBA00022452"/>
    </source>
</evidence>
<evidence type="ECO:0000256" key="10">
    <source>
        <dbReference type="ARBA" id="ARBA00023237"/>
    </source>
</evidence>
<evidence type="ECO:0000256" key="2">
    <source>
        <dbReference type="ARBA" id="ARBA00011233"/>
    </source>
</evidence>
<dbReference type="GO" id="GO:0046930">
    <property type="term" value="C:pore complex"/>
    <property type="evidence" value="ECO:0007669"/>
    <property type="project" value="UniProtKB-KW"/>
</dbReference>
<keyword evidence="4" id="KW-1134">Transmembrane beta strand</keyword>
<evidence type="ECO:0000256" key="8">
    <source>
        <dbReference type="ARBA" id="ARBA00023114"/>
    </source>
</evidence>
<dbReference type="Proteomes" id="UP000077961">
    <property type="component" value="Unassembled WGS sequence"/>
</dbReference>
<evidence type="ECO:0000259" key="12">
    <source>
        <dbReference type="Pfam" id="PF13609"/>
    </source>
</evidence>
<dbReference type="GO" id="GO:0009279">
    <property type="term" value="C:cell outer membrane"/>
    <property type="evidence" value="ECO:0007669"/>
    <property type="project" value="UniProtKB-SubCell"/>
</dbReference>
<keyword evidence="10" id="KW-0998">Cell outer membrane</keyword>
<feature type="signal peptide" evidence="11">
    <location>
        <begin position="1"/>
        <end position="22"/>
    </location>
</feature>
<evidence type="ECO:0000256" key="11">
    <source>
        <dbReference type="SAM" id="SignalP"/>
    </source>
</evidence>
<keyword evidence="7" id="KW-0406">Ion transport</keyword>
<evidence type="ECO:0000256" key="3">
    <source>
        <dbReference type="ARBA" id="ARBA00022448"/>
    </source>
</evidence>
<keyword evidence="3" id="KW-0813">Transport</keyword>
<evidence type="ECO:0000256" key="7">
    <source>
        <dbReference type="ARBA" id="ARBA00023065"/>
    </source>
</evidence>
<evidence type="ECO:0000313" key="13">
    <source>
        <dbReference type="EMBL" id="OAJ60110.1"/>
    </source>
</evidence>
<dbReference type="PANTHER" id="PTHR34501">
    <property type="entry name" value="PROTEIN YDDL-RELATED"/>
    <property type="match status" value="1"/>
</dbReference>
<protein>
    <recommendedName>
        <fullName evidence="12">Porin domain-containing protein</fullName>
    </recommendedName>
</protein>
<dbReference type="AlphaFoldDB" id="A0A1A9NBY0"/>
<evidence type="ECO:0000313" key="16">
    <source>
        <dbReference type="Proteomes" id="UP000078116"/>
    </source>
</evidence>
<evidence type="ECO:0000256" key="5">
    <source>
        <dbReference type="ARBA" id="ARBA00022692"/>
    </source>
</evidence>
<dbReference type="Pfam" id="PF13609">
    <property type="entry name" value="Porin_4"/>
    <property type="match status" value="1"/>
</dbReference>
<dbReference type="InterPro" id="IPR050298">
    <property type="entry name" value="Gram-neg_bact_OMP"/>
</dbReference>